<protein>
    <submittedName>
        <fullName evidence="3">Uncharacterized protein</fullName>
    </submittedName>
</protein>
<reference evidence="4" key="1">
    <citation type="journal article" date="2013" name="Science">
        <title>The Amborella genome and the evolution of flowering plants.</title>
        <authorList>
            <consortium name="Amborella Genome Project"/>
        </authorList>
    </citation>
    <scope>NUCLEOTIDE SEQUENCE [LARGE SCALE GENOMIC DNA]</scope>
</reference>
<accession>U5CVM2</accession>
<keyword evidence="2" id="KW-0472">Membrane</keyword>
<dbReference type="Proteomes" id="UP000017836">
    <property type="component" value="Unassembled WGS sequence"/>
</dbReference>
<gene>
    <name evidence="3" type="ORF">AMTR_s00037p00182150</name>
</gene>
<proteinExistence type="predicted"/>
<dbReference type="EMBL" id="KI392350">
    <property type="protein sequence ID" value="ERN17376.1"/>
    <property type="molecule type" value="Genomic_DNA"/>
</dbReference>
<evidence type="ECO:0000256" key="2">
    <source>
        <dbReference type="SAM" id="Phobius"/>
    </source>
</evidence>
<organism evidence="3 4">
    <name type="scientific">Amborella trichopoda</name>
    <dbReference type="NCBI Taxonomy" id="13333"/>
    <lineage>
        <taxon>Eukaryota</taxon>
        <taxon>Viridiplantae</taxon>
        <taxon>Streptophyta</taxon>
        <taxon>Embryophyta</taxon>
        <taxon>Tracheophyta</taxon>
        <taxon>Spermatophyta</taxon>
        <taxon>Magnoliopsida</taxon>
        <taxon>Amborellales</taxon>
        <taxon>Amborellaceae</taxon>
        <taxon>Amborella</taxon>
    </lineage>
</organism>
<feature type="transmembrane region" description="Helical" evidence="2">
    <location>
        <begin position="36"/>
        <end position="54"/>
    </location>
</feature>
<keyword evidence="2" id="KW-1133">Transmembrane helix</keyword>
<dbReference type="AlphaFoldDB" id="U5CVM2"/>
<evidence type="ECO:0000256" key="1">
    <source>
        <dbReference type="SAM" id="MobiDB-lite"/>
    </source>
</evidence>
<keyword evidence="2" id="KW-0812">Transmembrane</keyword>
<sequence>MKWSNRGVDAGSRTATSGNVSSTCTTHRKTIRRLRIRVLCILMNEIILMIHILLHNQLLILMIINHHDCEGFNTQKGQNQGGERLWVYLQQSDGSMDTYLQERRGAL</sequence>
<dbReference type="Gramene" id="ERN17376">
    <property type="protein sequence ID" value="ERN17376"/>
    <property type="gene ID" value="AMTR_s00037p00182150"/>
</dbReference>
<dbReference type="HOGENOM" id="CLU_2213460_0_0_1"/>
<keyword evidence="4" id="KW-1185">Reference proteome</keyword>
<feature type="compositionally biased region" description="Polar residues" evidence="1">
    <location>
        <begin position="13"/>
        <end position="22"/>
    </location>
</feature>
<evidence type="ECO:0000313" key="3">
    <source>
        <dbReference type="EMBL" id="ERN17376.1"/>
    </source>
</evidence>
<feature type="region of interest" description="Disordered" evidence="1">
    <location>
        <begin position="1"/>
        <end position="22"/>
    </location>
</feature>
<evidence type="ECO:0000313" key="4">
    <source>
        <dbReference type="Proteomes" id="UP000017836"/>
    </source>
</evidence>
<name>U5CVM2_AMBTC</name>